<gene>
    <name evidence="4" type="ORF">B5C34_15725</name>
</gene>
<dbReference type="GO" id="GO:0008236">
    <property type="term" value="F:serine-type peptidase activity"/>
    <property type="evidence" value="ECO:0007669"/>
    <property type="project" value="InterPro"/>
</dbReference>
<dbReference type="EMBL" id="NFZT01000007">
    <property type="protein sequence ID" value="OWV31941.1"/>
    <property type="molecule type" value="Genomic_DNA"/>
</dbReference>
<protein>
    <recommendedName>
        <fullName evidence="6">Dipeptidyl peptidase IV</fullName>
    </recommendedName>
</protein>
<dbReference type="Pfam" id="PF00930">
    <property type="entry name" value="DPPIV_N"/>
    <property type="match status" value="1"/>
</dbReference>
<evidence type="ECO:0000259" key="3">
    <source>
        <dbReference type="Pfam" id="PF00930"/>
    </source>
</evidence>
<proteinExistence type="predicted"/>
<evidence type="ECO:0008006" key="6">
    <source>
        <dbReference type="Google" id="ProtNLM"/>
    </source>
</evidence>
<evidence type="ECO:0000313" key="5">
    <source>
        <dbReference type="Proteomes" id="UP000198462"/>
    </source>
</evidence>
<evidence type="ECO:0000313" key="4">
    <source>
        <dbReference type="EMBL" id="OWV31941.1"/>
    </source>
</evidence>
<dbReference type="InterPro" id="IPR029058">
    <property type="entry name" value="AB_hydrolase_fold"/>
</dbReference>
<dbReference type="InterPro" id="IPR001375">
    <property type="entry name" value="Peptidase_S9_cat"/>
</dbReference>
<dbReference type="AlphaFoldDB" id="A0A219B0U5"/>
<dbReference type="Gene3D" id="2.140.10.30">
    <property type="entry name" value="Dipeptidylpeptidase IV, N-terminal domain"/>
    <property type="match status" value="1"/>
</dbReference>
<feature type="domain" description="Peptidase S9 prolyl oligopeptidase catalytic" evidence="2">
    <location>
        <begin position="582"/>
        <end position="772"/>
    </location>
</feature>
<dbReference type="InterPro" id="IPR050278">
    <property type="entry name" value="Serine_Prot_S9B/DPPIV"/>
</dbReference>
<comment type="caution">
    <text evidence="4">The sequence shown here is derived from an EMBL/GenBank/DDBJ whole genome shotgun (WGS) entry which is preliminary data.</text>
</comment>
<dbReference type="Proteomes" id="UP000198462">
    <property type="component" value="Unassembled WGS sequence"/>
</dbReference>
<reference evidence="5" key="1">
    <citation type="submission" date="2017-05" db="EMBL/GenBank/DDBJ databases">
        <authorList>
            <person name="Lin X."/>
        </authorList>
    </citation>
    <scope>NUCLEOTIDE SEQUENCE [LARGE SCALE GENOMIC DNA]</scope>
    <source>
        <strain evidence="5">JLT2012</strain>
    </source>
</reference>
<evidence type="ECO:0000256" key="1">
    <source>
        <dbReference type="SAM" id="SignalP"/>
    </source>
</evidence>
<sequence>MKFCCNLMKLLIAGMAGFTAVSSVAAERPLMREAYDRAAFIANDGGNGYYLNRLIIPTWIGQENSFWYRRETGDGQRFTRFDADTGTKGDLFDHERLATLLSEQGGFEIAAGELPIRALTAYPEGSVEFLAFSSMWRFSAEGALHRSGPGAEYSSAVRSPDGRKLAFVRDGDLWVQQVDSGAEVRLAGSDDSDLTYAAKAQTQRWAEAQGEILWSPDSRRLLTIRTDEREVRKRAAIDFAPDDSPYPTLVERAQALPGDPHIPTFQLLIFNVESGEEVSVDWPPLAAVRMLDTPIGGNRSWWSADGETVYFVDIERGEKTVRLLAADAETGTAHELFSESRSEGIVELAHNVYLPVTLAMLPKRNQLIWYSERSGWPHLYLYDLSSGELVRQLTSGDWSVRDILYVDENSGEVFVSVAGREEGKNPYYQEVARIDLENGAIDILSAGDEDRQVVGPSVNELFIGEFEYGVGQDRARGFAPTGDYWVESLMRIDRPTTTVLRRRDGTRAGIVEDAEVSGLPEGFQWPEPVTLLAADGKTQIYGIVARPSDFDPAKRYPIIDHIYGGPQTVNVPTSFTGAAVDAQAMAELGFVTVVIDGRGTPGRSRAFHDFSSGAVQKASNLEDHIAGIRQLSAARTYIDGEKVGIFGFSAGGYMTTRAMFEYGEVFDVGVAGSGNYDQRLFYHSWGERYHGMPEEIDYGVQATSSHAAGLSGDLLLMHGLRDFNVHPAAFFQTVQALIDANKPFDMLVLPQGTHSMSGYALKRQWDYFVEKLAGAVPLEDYVITSAHDADAAYRKILRRRPVTGGEGTEQ</sequence>
<dbReference type="SUPFAM" id="SSF82171">
    <property type="entry name" value="DPP6 N-terminal domain-like"/>
    <property type="match status" value="1"/>
</dbReference>
<accession>A0A219B0U5</accession>
<keyword evidence="1" id="KW-0732">Signal</keyword>
<dbReference type="SUPFAM" id="SSF53474">
    <property type="entry name" value="alpha/beta-Hydrolases"/>
    <property type="match status" value="1"/>
</dbReference>
<dbReference type="PANTHER" id="PTHR11731:SF193">
    <property type="entry name" value="DIPEPTIDYL PEPTIDASE 9"/>
    <property type="match status" value="1"/>
</dbReference>
<dbReference type="RefSeq" id="WP_088713735.1">
    <property type="nucleotide sequence ID" value="NZ_NFZT01000007.1"/>
</dbReference>
<feature type="signal peptide" evidence="1">
    <location>
        <begin position="1"/>
        <end position="25"/>
    </location>
</feature>
<name>A0A219B0U5_9SPHN</name>
<feature type="domain" description="Dipeptidylpeptidase IV N-terminal" evidence="3">
    <location>
        <begin position="151"/>
        <end position="451"/>
    </location>
</feature>
<dbReference type="PANTHER" id="PTHR11731">
    <property type="entry name" value="PROTEASE FAMILY S9B,C DIPEPTIDYL-PEPTIDASE IV-RELATED"/>
    <property type="match status" value="1"/>
</dbReference>
<dbReference type="Gene3D" id="3.40.50.1820">
    <property type="entry name" value="alpha/beta hydrolase"/>
    <property type="match status" value="1"/>
</dbReference>
<dbReference type="OrthoDB" id="1094230at2"/>
<evidence type="ECO:0000259" key="2">
    <source>
        <dbReference type="Pfam" id="PF00326"/>
    </source>
</evidence>
<dbReference type="GO" id="GO:0008239">
    <property type="term" value="F:dipeptidyl-peptidase activity"/>
    <property type="evidence" value="ECO:0007669"/>
    <property type="project" value="TreeGrafter"/>
</dbReference>
<dbReference type="InterPro" id="IPR002469">
    <property type="entry name" value="Peptidase_S9B_N"/>
</dbReference>
<dbReference type="Pfam" id="PF00326">
    <property type="entry name" value="Peptidase_S9"/>
    <property type="match status" value="1"/>
</dbReference>
<dbReference type="GO" id="GO:0006508">
    <property type="term" value="P:proteolysis"/>
    <property type="evidence" value="ECO:0007669"/>
    <property type="project" value="InterPro"/>
</dbReference>
<feature type="chain" id="PRO_5012623373" description="Dipeptidyl peptidase IV" evidence="1">
    <location>
        <begin position="26"/>
        <end position="810"/>
    </location>
</feature>
<organism evidence="4 5">
    <name type="scientific">Pacificimonas flava</name>
    <dbReference type="NCBI Taxonomy" id="1234595"/>
    <lineage>
        <taxon>Bacteria</taxon>
        <taxon>Pseudomonadati</taxon>
        <taxon>Pseudomonadota</taxon>
        <taxon>Alphaproteobacteria</taxon>
        <taxon>Sphingomonadales</taxon>
        <taxon>Sphingosinicellaceae</taxon>
        <taxon>Pacificimonas</taxon>
    </lineage>
</organism>
<keyword evidence="5" id="KW-1185">Reference proteome</keyword>